<dbReference type="AlphaFoldDB" id="A0A6J4SWQ0"/>
<proteinExistence type="predicted"/>
<feature type="non-terminal residue" evidence="2">
    <location>
        <position position="117"/>
    </location>
</feature>
<feature type="non-terminal residue" evidence="2">
    <location>
        <position position="1"/>
    </location>
</feature>
<name>A0A6J4SWQ0_9ACTN</name>
<feature type="region of interest" description="Disordered" evidence="1">
    <location>
        <begin position="39"/>
        <end position="111"/>
    </location>
</feature>
<dbReference type="EMBL" id="CADCVK010000422">
    <property type="protein sequence ID" value="CAA9507066.1"/>
    <property type="molecule type" value="Genomic_DNA"/>
</dbReference>
<feature type="compositionally biased region" description="Polar residues" evidence="1">
    <location>
        <begin position="1"/>
        <end position="10"/>
    </location>
</feature>
<protein>
    <submittedName>
        <fullName evidence="2">Uncharacterized protein</fullName>
    </submittedName>
</protein>
<sequence length="117" mass="12458">CTWLATTSSPPRDGGGAGSGSSFPTRRACSWATAPWSCAPRSRGTPARGSRRRRRGSAGRLRRRSVWPIRYGSSTGPLRPPTVGRRPTTSWCSPVSVNRSGSPSTGRASRSWLAVGC</sequence>
<feature type="compositionally biased region" description="Basic residues" evidence="1">
    <location>
        <begin position="49"/>
        <end position="65"/>
    </location>
</feature>
<feature type="region of interest" description="Disordered" evidence="1">
    <location>
        <begin position="1"/>
        <end position="26"/>
    </location>
</feature>
<gene>
    <name evidence="2" type="ORF">AVDCRST_MAG12-3017</name>
</gene>
<organism evidence="2">
    <name type="scientific">uncultured Rubrobacteraceae bacterium</name>
    <dbReference type="NCBI Taxonomy" id="349277"/>
    <lineage>
        <taxon>Bacteria</taxon>
        <taxon>Bacillati</taxon>
        <taxon>Actinomycetota</taxon>
        <taxon>Rubrobacteria</taxon>
        <taxon>Rubrobacterales</taxon>
        <taxon>Rubrobacteraceae</taxon>
        <taxon>environmental samples</taxon>
    </lineage>
</organism>
<accession>A0A6J4SWQ0</accession>
<reference evidence="2" key="1">
    <citation type="submission" date="2020-02" db="EMBL/GenBank/DDBJ databases">
        <authorList>
            <person name="Meier V. D."/>
        </authorList>
    </citation>
    <scope>NUCLEOTIDE SEQUENCE</scope>
    <source>
        <strain evidence="2">AVDCRST_MAG12</strain>
    </source>
</reference>
<feature type="compositionally biased region" description="Polar residues" evidence="1">
    <location>
        <begin position="87"/>
        <end position="108"/>
    </location>
</feature>
<evidence type="ECO:0000313" key="2">
    <source>
        <dbReference type="EMBL" id="CAA9507066.1"/>
    </source>
</evidence>
<evidence type="ECO:0000256" key="1">
    <source>
        <dbReference type="SAM" id="MobiDB-lite"/>
    </source>
</evidence>